<dbReference type="OrthoDB" id="2018246at2759"/>
<feature type="region of interest" description="Disordered" evidence="6">
    <location>
        <begin position="224"/>
        <end position="408"/>
    </location>
</feature>
<dbReference type="InterPro" id="IPR044836">
    <property type="entry name" value="TOL_plant"/>
</dbReference>
<dbReference type="CDD" id="cd14231">
    <property type="entry name" value="GAT_GGA-like_plant"/>
    <property type="match status" value="1"/>
</dbReference>
<reference evidence="9 10" key="1">
    <citation type="submission" date="2019-05" db="EMBL/GenBank/DDBJ databases">
        <title>Mikania micrantha, genome provides insights into the molecular mechanism of rapid growth.</title>
        <authorList>
            <person name="Liu B."/>
        </authorList>
    </citation>
    <scope>NUCLEOTIDE SEQUENCE [LARGE SCALE GENOMIC DNA]</scope>
    <source>
        <strain evidence="9">NLD-2019</strain>
        <tissue evidence="9">Leaf</tissue>
    </source>
</reference>
<gene>
    <name evidence="9" type="ORF">E3N88_10639</name>
</gene>
<dbReference type="InterPro" id="IPR002014">
    <property type="entry name" value="VHS_dom"/>
</dbReference>
<evidence type="ECO:0000313" key="9">
    <source>
        <dbReference type="EMBL" id="KAD6119368.1"/>
    </source>
</evidence>
<evidence type="ECO:0000256" key="2">
    <source>
        <dbReference type="ARBA" id="ARBA00007708"/>
    </source>
</evidence>
<dbReference type="GO" id="GO:0043130">
    <property type="term" value="F:ubiquitin binding"/>
    <property type="evidence" value="ECO:0007669"/>
    <property type="project" value="InterPro"/>
</dbReference>
<evidence type="ECO:0000313" key="10">
    <source>
        <dbReference type="Proteomes" id="UP000326396"/>
    </source>
</evidence>
<dbReference type="InterPro" id="IPR008942">
    <property type="entry name" value="ENTH_VHS"/>
</dbReference>
<dbReference type="AlphaFoldDB" id="A0A5N6PC55"/>
<dbReference type="PANTHER" id="PTHR45898">
    <property type="entry name" value="TOM1-LIKE PROTEIN"/>
    <property type="match status" value="1"/>
</dbReference>
<evidence type="ECO:0008006" key="11">
    <source>
        <dbReference type="Google" id="ProtNLM"/>
    </source>
</evidence>
<evidence type="ECO:0000256" key="6">
    <source>
        <dbReference type="SAM" id="MobiDB-lite"/>
    </source>
</evidence>
<dbReference type="Pfam" id="PF00790">
    <property type="entry name" value="VHS"/>
    <property type="match status" value="1"/>
</dbReference>
<proteinExistence type="inferred from homology"/>
<dbReference type="GO" id="GO:0035091">
    <property type="term" value="F:phosphatidylinositol binding"/>
    <property type="evidence" value="ECO:0007669"/>
    <property type="project" value="InterPro"/>
</dbReference>
<dbReference type="GO" id="GO:0043328">
    <property type="term" value="P:protein transport to vacuole involved in ubiquitin-dependent protein catabolic process via the multivesicular body sorting pathway"/>
    <property type="evidence" value="ECO:0007669"/>
    <property type="project" value="InterPro"/>
</dbReference>
<dbReference type="PROSITE" id="PS50179">
    <property type="entry name" value="VHS"/>
    <property type="match status" value="1"/>
</dbReference>
<keyword evidence="4" id="KW-0653">Protein transport</keyword>
<feature type="compositionally biased region" description="Polar residues" evidence="6">
    <location>
        <begin position="236"/>
        <end position="245"/>
    </location>
</feature>
<sequence length="436" mass="47477">MSNNNTAACAERATSDMLIGPDWAINIELCDLINMDPGQTKDALKILKKRVGNKNPKIQLLALFVLETLSKNCGENVFQQIVERDILHDMVKIVKKKSAGVDFPPTEENSVPLFTSPQTHPVVHPTSPYEDAAIQASLQTDASGLSLSEIANAEGIADVLMDMLNALDPKNHEGLKEELIVDLVDQCRSYQQRVMTLVNTTSYEKLLGKGLTLNDTLMRVLRRHDDISKGGDPTQPVVTTTSESSVAPLVNVTREDDESEDDFGQLVHRGQNRNQNATRTEPQRLAPILPPPPASKAPISSESTTMVDYLSGDTYASKPSQPPKPSSPPPCSDDYINPTATLFAAEPTNATIPPPPSKHSQRQHFFDQNQTSHSGSGSGSGSSYDSLVGQTQNLSLNPSTKRAVKDKPEDELFKDLVDFAKAKSSSPSSSYPNRSF</sequence>
<evidence type="ECO:0000259" key="8">
    <source>
        <dbReference type="PROSITE" id="PS50909"/>
    </source>
</evidence>
<dbReference type="Gene3D" id="1.20.58.160">
    <property type="match status" value="1"/>
</dbReference>
<dbReference type="InterPro" id="IPR014645">
    <property type="entry name" value="TOM1"/>
</dbReference>
<dbReference type="PANTHER" id="PTHR45898:SF14">
    <property type="entry name" value="TOM1-LIKE PROTEIN 4"/>
    <property type="match status" value="1"/>
</dbReference>
<evidence type="ECO:0000259" key="7">
    <source>
        <dbReference type="PROSITE" id="PS50179"/>
    </source>
</evidence>
<dbReference type="EMBL" id="SZYD01000005">
    <property type="protein sequence ID" value="KAD6119368.1"/>
    <property type="molecule type" value="Genomic_DNA"/>
</dbReference>
<dbReference type="SUPFAM" id="SSF48464">
    <property type="entry name" value="ENTH/VHS domain"/>
    <property type="match status" value="1"/>
</dbReference>
<comment type="caution">
    <text evidence="9">The sequence shown here is derived from an EMBL/GenBank/DDBJ whole genome shotgun (WGS) entry which is preliminary data.</text>
</comment>
<dbReference type="PROSITE" id="PS50909">
    <property type="entry name" value="GAT"/>
    <property type="match status" value="1"/>
</dbReference>
<feature type="domain" description="GAT" evidence="8">
    <location>
        <begin position="141"/>
        <end position="229"/>
    </location>
</feature>
<evidence type="ECO:0000256" key="4">
    <source>
        <dbReference type="ARBA" id="ARBA00022927"/>
    </source>
</evidence>
<dbReference type="PIRSF" id="PIRSF036948">
    <property type="entry name" value="TOM1"/>
    <property type="match status" value="1"/>
</dbReference>
<keyword evidence="5" id="KW-0472">Membrane</keyword>
<keyword evidence="3" id="KW-0813">Transport</keyword>
<keyword evidence="10" id="KW-1185">Reference proteome</keyword>
<dbReference type="Gene3D" id="1.25.40.90">
    <property type="match status" value="1"/>
</dbReference>
<comment type="subcellular location">
    <subcellularLocation>
        <location evidence="1">Membrane</location>
        <topology evidence="1">Peripheral membrane protein</topology>
    </subcellularLocation>
</comment>
<protein>
    <recommendedName>
        <fullName evidence="11">VHS domain-containing protein</fullName>
    </recommendedName>
</protein>
<feature type="domain" description="VHS" evidence="7">
    <location>
        <begin position="13"/>
        <end position="99"/>
    </location>
</feature>
<feature type="compositionally biased region" description="Pro residues" evidence="6">
    <location>
        <begin position="320"/>
        <end position="331"/>
    </location>
</feature>
<evidence type="ECO:0000256" key="3">
    <source>
        <dbReference type="ARBA" id="ARBA00022448"/>
    </source>
</evidence>
<organism evidence="9 10">
    <name type="scientific">Mikania micrantha</name>
    <name type="common">bitter vine</name>
    <dbReference type="NCBI Taxonomy" id="192012"/>
    <lineage>
        <taxon>Eukaryota</taxon>
        <taxon>Viridiplantae</taxon>
        <taxon>Streptophyta</taxon>
        <taxon>Embryophyta</taxon>
        <taxon>Tracheophyta</taxon>
        <taxon>Spermatophyta</taxon>
        <taxon>Magnoliopsida</taxon>
        <taxon>eudicotyledons</taxon>
        <taxon>Gunneridae</taxon>
        <taxon>Pentapetalae</taxon>
        <taxon>asterids</taxon>
        <taxon>campanulids</taxon>
        <taxon>Asterales</taxon>
        <taxon>Asteraceae</taxon>
        <taxon>Asteroideae</taxon>
        <taxon>Heliantheae alliance</taxon>
        <taxon>Eupatorieae</taxon>
        <taxon>Mikania</taxon>
    </lineage>
</organism>
<dbReference type="SMART" id="SM00288">
    <property type="entry name" value="VHS"/>
    <property type="match status" value="1"/>
</dbReference>
<accession>A0A5N6PC55</accession>
<dbReference type="InterPro" id="IPR038425">
    <property type="entry name" value="GAT_sf"/>
</dbReference>
<dbReference type="Proteomes" id="UP000326396">
    <property type="component" value="Linkage Group LG13"/>
</dbReference>
<name>A0A5N6PC55_9ASTR</name>
<dbReference type="GO" id="GO:0005737">
    <property type="term" value="C:cytoplasm"/>
    <property type="evidence" value="ECO:0007669"/>
    <property type="project" value="UniProtKB-ARBA"/>
</dbReference>
<evidence type="ECO:0000256" key="1">
    <source>
        <dbReference type="ARBA" id="ARBA00004170"/>
    </source>
</evidence>
<feature type="compositionally biased region" description="Polar residues" evidence="6">
    <location>
        <begin position="384"/>
        <end position="400"/>
    </location>
</feature>
<dbReference type="InterPro" id="IPR004152">
    <property type="entry name" value="GAT_dom"/>
</dbReference>
<dbReference type="CDD" id="cd03561">
    <property type="entry name" value="VHS"/>
    <property type="match status" value="1"/>
</dbReference>
<dbReference type="Pfam" id="PF03127">
    <property type="entry name" value="GAT"/>
    <property type="match status" value="1"/>
</dbReference>
<dbReference type="GO" id="GO:0016020">
    <property type="term" value="C:membrane"/>
    <property type="evidence" value="ECO:0007669"/>
    <property type="project" value="UniProtKB-SubCell"/>
</dbReference>
<comment type="similarity">
    <text evidence="2">Belongs to the TOM1 family.</text>
</comment>
<dbReference type="SUPFAM" id="SSF89009">
    <property type="entry name" value="GAT-like domain"/>
    <property type="match status" value="1"/>
</dbReference>
<evidence type="ECO:0000256" key="5">
    <source>
        <dbReference type="ARBA" id="ARBA00023136"/>
    </source>
</evidence>